<dbReference type="Gene3D" id="3.40.50.150">
    <property type="entry name" value="Vaccinia Virus protein VP39"/>
    <property type="match status" value="1"/>
</dbReference>
<dbReference type="PANTHER" id="PTHR34203:SF15">
    <property type="entry name" value="SLL1173 PROTEIN"/>
    <property type="match status" value="1"/>
</dbReference>
<dbReference type="GO" id="GO:0032259">
    <property type="term" value="P:methylation"/>
    <property type="evidence" value="ECO:0007669"/>
    <property type="project" value="UniProtKB-KW"/>
</dbReference>
<dbReference type="InterPro" id="IPR006342">
    <property type="entry name" value="FkbM_mtfrase"/>
</dbReference>
<evidence type="ECO:0000313" key="3">
    <source>
        <dbReference type="Proteomes" id="UP000006746"/>
    </source>
</evidence>
<dbReference type="Pfam" id="PF05050">
    <property type="entry name" value="Methyltransf_21"/>
    <property type="match status" value="1"/>
</dbReference>
<sequence length="255" mass="27950">MLSALARELRVMTLRFRRPEVAETHGVKLWLAAPVLRKGHRRQIVRHDYEEAELSILDATLTPEDSVLELGAGIGLTSIFCARRIGDGAKVHALEANPALVPVLERNFALNGVRPDFHNMAAAKETGEVEFALDRSYTSSGIHGRPSETVERVRLPAAGFQDLLDRYRPSYLIMDIEGGEVDLLPGADLTCVQKICLEVHPEIVGDAAISGVVRGLMEAGFLLHFSRNRKNVIYMERSPAAAGARPIKQPGTRGA</sequence>
<dbReference type="EMBL" id="AMRL01000033">
    <property type="protein sequence ID" value="EKE68871.1"/>
    <property type="molecule type" value="Genomic_DNA"/>
</dbReference>
<proteinExistence type="predicted"/>
<gene>
    <name evidence="2" type="ORF">P24_16992</name>
</gene>
<dbReference type="Proteomes" id="UP000006746">
    <property type="component" value="Unassembled WGS sequence"/>
</dbReference>
<evidence type="ECO:0000313" key="2">
    <source>
        <dbReference type="EMBL" id="EKE68871.1"/>
    </source>
</evidence>
<evidence type="ECO:0000259" key="1">
    <source>
        <dbReference type="Pfam" id="PF05050"/>
    </source>
</evidence>
<dbReference type="AlphaFoldDB" id="K2IFQ1"/>
<feature type="domain" description="Methyltransferase FkbM" evidence="1">
    <location>
        <begin position="71"/>
        <end position="203"/>
    </location>
</feature>
<dbReference type="SUPFAM" id="SSF53335">
    <property type="entry name" value="S-adenosyl-L-methionine-dependent methyltransferases"/>
    <property type="match status" value="1"/>
</dbReference>
<comment type="caution">
    <text evidence="2">The sequence shown here is derived from an EMBL/GenBank/DDBJ whole genome shotgun (WGS) entry which is preliminary data.</text>
</comment>
<name>K2IFQ1_9PROT</name>
<dbReference type="GO" id="GO:0008168">
    <property type="term" value="F:methyltransferase activity"/>
    <property type="evidence" value="ECO:0007669"/>
    <property type="project" value="UniProtKB-KW"/>
</dbReference>
<dbReference type="STRING" id="1207063.P24_16992"/>
<dbReference type="NCBIfam" id="TIGR01444">
    <property type="entry name" value="fkbM_fam"/>
    <property type="match status" value="1"/>
</dbReference>
<organism evidence="2 3">
    <name type="scientific">Oceanibaculum indicum P24</name>
    <dbReference type="NCBI Taxonomy" id="1207063"/>
    <lineage>
        <taxon>Bacteria</taxon>
        <taxon>Pseudomonadati</taxon>
        <taxon>Pseudomonadota</taxon>
        <taxon>Alphaproteobacteria</taxon>
        <taxon>Rhodospirillales</taxon>
        <taxon>Oceanibaculaceae</taxon>
        <taxon>Oceanibaculum</taxon>
    </lineage>
</organism>
<dbReference type="InterPro" id="IPR052514">
    <property type="entry name" value="SAM-dependent_MTase"/>
</dbReference>
<dbReference type="eggNOG" id="COG2519">
    <property type="taxonomic scope" value="Bacteria"/>
</dbReference>
<dbReference type="PANTHER" id="PTHR34203">
    <property type="entry name" value="METHYLTRANSFERASE, FKBM FAMILY PROTEIN"/>
    <property type="match status" value="1"/>
</dbReference>
<keyword evidence="2" id="KW-0489">Methyltransferase</keyword>
<dbReference type="InterPro" id="IPR029063">
    <property type="entry name" value="SAM-dependent_MTases_sf"/>
</dbReference>
<reference evidence="2 3" key="1">
    <citation type="journal article" date="2012" name="J. Bacteriol.">
        <title>Genome Sequence of Oceanibaculum indicum Type Strain P24.</title>
        <authorList>
            <person name="Lai Q."/>
            <person name="Shao Z."/>
        </authorList>
    </citation>
    <scope>NUCLEOTIDE SEQUENCE [LARGE SCALE GENOMIC DNA]</scope>
    <source>
        <strain evidence="2 3">P24</strain>
    </source>
</reference>
<keyword evidence="2" id="KW-0808">Transferase</keyword>
<keyword evidence="3" id="KW-1185">Reference proteome</keyword>
<accession>K2IFQ1</accession>
<protein>
    <submittedName>
        <fullName evidence="2">FkbM family methyltransferase</fullName>
    </submittedName>
</protein>